<evidence type="ECO:0000313" key="1">
    <source>
        <dbReference type="Proteomes" id="UP000095287"/>
    </source>
</evidence>
<evidence type="ECO:0000313" key="2">
    <source>
        <dbReference type="WBParaSite" id="L893_g24898.t1"/>
    </source>
</evidence>
<dbReference type="AlphaFoldDB" id="A0A1I7ZBN7"/>
<keyword evidence="1" id="KW-1185">Reference proteome</keyword>
<reference evidence="2" key="1">
    <citation type="submission" date="2016-11" db="UniProtKB">
        <authorList>
            <consortium name="WormBaseParasite"/>
        </authorList>
    </citation>
    <scope>IDENTIFICATION</scope>
</reference>
<dbReference type="WBParaSite" id="L893_g24898.t1">
    <property type="protein sequence ID" value="L893_g24898.t1"/>
    <property type="gene ID" value="L893_g24898"/>
</dbReference>
<organism evidence="1 2">
    <name type="scientific">Steinernema glaseri</name>
    <dbReference type="NCBI Taxonomy" id="37863"/>
    <lineage>
        <taxon>Eukaryota</taxon>
        <taxon>Metazoa</taxon>
        <taxon>Ecdysozoa</taxon>
        <taxon>Nematoda</taxon>
        <taxon>Chromadorea</taxon>
        <taxon>Rhabditida</taxon>
        <taxon>Tylenchina</taxon>
        <taxon>Panagrolaimomorpha</taxon>
        <taxon>Strongyloidoidea</taxon>
        <taxon>Steinernematidae</taxon>
        <taxon>Steinernema</taxon>
    </lineage>
</organism>
<dbReference type="Proteomes" id="UP000095287">
    <property type="component" value="Unplaced"/>
</dbReference>
<protein>
    <submittedName>
        <fullName evidence="2">DUF5069 domain-containing protein</fullName>
    </submittedName>
</protein>
<accession>A0A1I7ZBN7</accession>
<name>A0A1I7ZBN7_9BILA</name>
<sequence length="64" mass="7517">MDRRKRLGQLRELGVFPDSPDAYFIDDFVDLSVYDHLEVNKKIGDDFDADGRLLERAIRDCQEE</sequence>
<proteinExistence type="predicted"/>